<protein>
    <recommendedName>
        <fullName evidence="3">Aldolase</fullName>
    </recommendedName>
</protein>
<proteinExistence type="predicted"/>
<accession>A0ABV9YRJ9</accession>
<evidence type="ECO:0000313" key="2">
    <source>
        <dbReference type="Proteomes" id="UP001595947"/>
    </source>
</evidence>
<keyword evidence="2" id="KW-1185">Reference proteome</keyword>
<reference evidence="2" key="1">
    <citation type="journal article" date="2019" name="Int. J. Syst. Evol. Microbiol.">
        <title>The Global Catalogue of Microorganisms (GCM) 10K type strain sequencing project: providing services to taxonomists for standard genome sequencing and annotation.</title>
        <authorList>
            <consortium name="The Broad Institute Genomics Platform"/>
            <consortium name="The Broad Institute Genome Sequencing Center for Infectious Disease"/>
            <person name="Wu L."/>
            <person name="Ma J."/>
        </authorList>
    </citation>
    <scope>NUCLEOTIDE SEQUENCE [LARGE SCALE GENOMIC DNA]</scope>
    <source>
        <strain evidence="2">CGMCC 4.7093</strain>
    </source>
</reference>
<evidence type="ECO:0000313" key="1">
    <source>
        <dbReference type="EMBL" id="MFC5064779.1"/>
    </source>
</evidence>
<dbReference type="Gene3D" id="3.20.20.150">
    <property type="entry name" value="Divalent-metal-dependent TIM barrel enzymes"/>
    <property type="match status" value="1"/>
</dbReference>
<dbReference type="Proteomes" id="UP001595947">
    <property type="component" value="Unassembled WGS sequence"/>
</dbReference>
<dbReference type="SUPFAM" id="SSF51658">
    <property type="entry name" value="Xylose isomerase-like"/>
    <property type="match status" value="1"/>
</dbReference>
<comment type="caution">
    <text evidence="1">The sequence shown here is derived from an EMBL/GenBank/DDBJ whole genome shotgun (WGS) entry which is preliminary data.</text>
</comment>
<dbReference type="InterPro" id="IPR036237">
    <property type="entry name" value="Xyl_isomerase-like_sf"/>
</dbReference>
<organism evidence="1 2">
    <name type="scientific">Actinomycetospora atypica</name>
    <dbReference type="NCBI Taxonomy" id="1290095"/>
    <lineage>
        <taxon>Bacteria</taxon>
        <taxon>Bacillati</taxon>
        <taxon>Actinomycetota</taxon>
        <taxon>Actinomycetes</taxon>
        <taxon>Pseudonocardiales</taxon>
        <taxon>Pseudonocardiaceae</taxon>
        <taxon>Actinomycetospora</taxon>
    </lineage>
</organism>
<evidence type="ECO:0008006" key="3">
    <source>
        <dbReference type="Google" id="ProtNLM"/>
    </source>
</evidence>
<gene>
    <name evidence="1" type="ORF">ACFPBZ_21325</name>
</gene>
<dbReference type="RefSeq" id="WP_378038119.1">
    <property type="nucleotide sequence ID" value="NZ_JBHSIV010000026.1"/>
</dbReference>
<name>A0ABV9YRJ9_9PSEU</name>
<sequence length="264" mass="26917">MNRVAVHHSVLDPTDPVACVLAARAGGIDAVGLHVASEDAAERAWEHGAGAPLLAALVDVLLVSRVTALDVGRIDLGDPPGTAAADPRHRALDLAGRLGAQFVTARASSTVDTADAVAVLCHQAEPFRVRPVLVPTPGTPVASPRDAIAAVAGSRAGIVLDVVPSTVDADEVAELLVEAGDALGYVRVPADELGVDMGAATSLLATLPPWVPVVVGAPREPLGRRPDPADPTSAARSGAFLAACRAGVDRLLVHPRALEAERGR</sequence>
<dbReference type="EMBL" id="JBHSIV010000026">
    <property type="protein sequence ID" value="MFC5064779.1"/>
    <property type="molecule type" value="Genomic_DNA"/>
</dbReference>